<dbReference type="AlphaFoldDB" id="A0AAV4RKS6"/>
<name>A0AAV4RKS6_CAEEX</name>
<reference evidence="2 3" key="1">
    <citation type="submission" date="2021-06" db="EMBL/GenBank/DDBJ databases">
        <title>Caerostris extrusa draft genome.</title>
        <authorList>
            <person name="Kono N."/>
            <person name="Arakawa K."/>
        </authorList>
    </citation>
    <scope>NUCLEOTIDE SEQUENCE [LARGE SCALE GENOMIC DNA]</scope>
</reference>
<gene>
    <name evidence="2" type="ORF">CEXT_577441</name>
</gene>
<evidence type="ECO:0000313" key="2">
    <source>
        <dbReference type="EMBL" id="GIY20628.1"/>
    </source>
</evidence>
<feature type="region of interest" description="Disordered" evidence="1">
    <location>
        <begin position="56"/>
        <end position="87"/>
    </location>
</feature>
<sequence length="87" mass="9557">MAPIHCQVSLNDSTHPLPSILKSWHPSIAKYPYIVAPIHCQVNAYVLRACAVLEKASDTRPQGETSKSQAAQQAEGRRPGRRRGRPG</sequence>
<organism evidence="2 3">
    <name type="scientific">Caerostris extrusa</name>
    <name type="common">Bark spider</name>
    <name type="synonym">Caerostris bankana</name>
    <dbReference type="NCBI Taxonomy" id="172846"/>
    <lineage>
        <taxon>Eukaryota</taxon>
        <taxon>Metazoa</taxon>
        <taxon>Ecdysozoa</taxon>
        <taxon>Arthropoda</taxon>
        <taxon>Chelicerata</taxon>
        <taxon>Arachnida</taxon>
        <taxon>Araneae</taxon>
        <taxon>Araneomorphae</taxon>
        <taxon>Entelegynae</taxon>
        <taxon>Araneoidea</taxon>
        <taxon>Araneidae</taxon>
        <taxon>Caerostris</taxon>
    </lineage>
</organism>
<protein>
    <submittedName>
        <fullName evidence="2">Uncharacterized protein</fullName>
    </submittedName>
</protein>
<comment type="caution">
    <text evidence="2">The sequence shown here is derived from an EMBL/GenBank/DDBJ whole genome shotgun (WGS) entry which is preliminary data.</text>
</comment>
<evidence type="ECO:0000313" key="3">
    <source>
        <dbReference type="Proteomes" id="UP001054945"/>
    </source>
</evidence>
<feature type="compositionally biased region" description="Polar residues" evidence="1">
    <location>
        <begin position="59"/>
        <end position="72"/>
    </location>
</feature>
<accession>A0AAV4RKS6</accession>
<proteinExistence type="predicted"/>
<dbReference type="EMBL" id="BPLR01007915">
    <property type="protein sequence ID" value="GIY20628.1"/>
    <property type="molecule type" value="Genomic_DNA"/>
</dbReference>
<keyword evidence="3" id="KW-1185">Reference proteome</keyword>
<evidence type="ECO:0000256" key="1">
    <source>
        <dbReference type="SAM" id="MobiDB-lite"/>
    </source>
</evidence>
<dbReference type="Proteomes" id="UP001054945">
    <property type="component" value="Unassembled WGS sequence"/>
</dbReference>